<protein>
    <submittedName>
        <fullName evidence="2">Uncharacterized protein</fullName>
    </submittedName>
</protein>
<organism evidence="2 3">
    <name type="scientific">Prunus yedoensis var. nudiflora</name>
    <dbReference type="NCBI Taxonomy" id="2094558"/>
    <lineage>
        <taxon>Eukaryota</taxon>
        <taxon>Viridiplantae</taxon>
        <taxon>Streptophyta</taxon>
        <taxon>Embryophyta</taxon>
        <taxon>Tracheophyta</taxon>
        <taxon>Spermatophyta</taxon>
        <taxon>Magnoliopsida</taxon>
        <taxon>eudicotyledons</taxon>
        <taxon>Gunneridae</taxon>
        <taxon>Pentapetalae</taxon>
        <taxon>rosids</taxon>
        <taxon>fabids</taxon>
        <taxon>Rosales</taxon>
        <taxon>Rosaceae</taxon>
        <taxon>Amygdaloideae</taxon>
        <taxon>Amygdaleae</taxon>
        <taxon>Prunus</taxon>
    </lineage>
</organism>
<dbReference type="PANTHER" id="PTHR47206:SF1">
    <property type="entry name" value="HOMEODOMAIN-LIKE SUPERFAMILY PROTEIN"/>
    <property type="match status" value="1"/>
</dbReference>
<feature type="region of interest" description="Disordered" evidence="1">
    <location>
        <begin position="139"/>
        <end position="163"/>
    </location>
</feature>
<evidence type="ECO:0000256" key="1">
    <source>
        <dbReference type="SAM" id="MobiDB-lite"/>
    </source>
</evidence>
<evidence type="ECO:0000313" key="3">
    <source>
        <dbReference type="Proteomes" id="UP000250321"/>
    </source>
</evidence>
<dbReference type="OrthoDB" id="608866at2759"/>
<reference evidence="2 3" key="1">
    <citation type="submission" date="2018-02" db="EMBL/GenBank/DDBJ databases">
        <title>Draft genome of wild Prunus yedoensis var. nudiflora.</title>
        <authorList>
            <person name="Baek S."/>
            <person name="Kim J.-H."/>
            <person name="Choi K."/>
            <person name="Kim G.-B."/>
            <person name="Cho A."/>
            <person name="Jang H."/>
            <person name="Shin C.-H."/>
            <person name="Yu H.-J."/>
            <person name="Mun J.-H."/>
        </authorList>
    </citation>
    <scope>NUCLEOTIDE SEQUENCE [LARGE SCALE GENOMIC DNA]</scope>
    <source>
        <strain evidence="3">cv. Jeju island</strain>
        <tissue evidence="2">Leaf</tissue>
    </source>
</reference>
<dbReference type="EMBL" id="PJQY01000824">
    <property type="protein sequence ID" value="PQQ07757.1"/>
    <property type="molecule type" value="Genomic_DNA"/>
</dbReference>
<proteinExistence type="predicted"/>
<dbReference type="AlphaFoldDB" id="A0A314YN01"/>
<dbReference type="STRING" id="2094558.A0A314YN01"/>
<evidence type="ECO:0000313" key="2">
    <source>
        <dbReference type="EMBL" id="PQQ07757.1"/>
    </source>
</evidence>
<comment type="caution">
    <text evidence="2">The sequence shown here is derived from an EMBL/GenBank/DDBJ whole genome shotgun (WGS) entry which is preliminary data.</text>
</comment>
<gene>
    <name evidence="2" type="ORF">Pyn_30590</name>
</gene>
<name>A0A314YN01_PRUYE</name>
<accession>A0A314YN01</accession>
<dbReference type="PANTHER" id="PTHR47206">
    <property type="entry name" value="HOMEODOMAIN-LIKE SUPERFAMILY PROTEIN"/>
    <property type="match status" value="1"/>
</dbReference>
<dbReference type="Proteomes" id="UP000250321">
    <property type="component" value="Unassembled WGS sequence"/>
</dbReference>
<sequence length="605" mass="64451">MVEKTKDPKTCYITEEDTATLLQRYTATTVLALLHEVAHWPEAKIDWIRLVAKTSTGISNAREYQMLWRHLAYREALVDKFDNGSQPLDDDSDLEYELEAFPAVCGEASTEAAACVKVLIASGLPSDSSHQNGTTVEAPLTINIPNGQPSRTHENSEPTCSMQGKNITVPVSVKKQPLPAATTSSVATADGGNWANILRADFKGDRTAGQLSQRWAIIKKRNQELNLRGNSSGKLSEAQLAARHSLSVALNMPNLTAKTIGTAGTNAHNKFARKVATSNPVLTTGAKAEPQSQQDLKPTKKPYQMELLGSTTKSRVTSKNTLTKPNCNDGDMVRAIAVAAGARIASPSDAASLLKAARAKNAVHVMPSGGSSIQSSLPGGVSTHSEPHPNLHMRTGLAGITLSTPPPTDLTPSAIHPWSSKALPQTSQHTPTNGTLLSKQIKGVSCSLDAELPSKQEVRTEEGSIIAELGCTPIMQAQDEAVISRNGQDVQLKDGKVDSPNPKAELKILLSNAENPVSSLNIERDETHHKAVIGVQGEQRQRAKDNEVVCSLIGGGDPSAVDSSEKPSTTERQTDLLGTVTNGCNGKHVLRKEEAGIKINGGHQG</sequence>
<keyword evidence="3" id="KW-1185">Reference proteome</keyword>